<dbReference type="InterPro" id="IPR011583">
    <property type="entry name" value="Chitinase_II/V-like_cat"/>
</dbReference>
<dbReference type="PROSITE" id="PS01095">
    <property type="entry name" value="GH18_1"/>
    <property type="match status" value="1"/>
</dbReference>
<reference evidence="8" key="1">
    <citation type="journal article" date="2016" name="Gigascience">
        <title>De novo construction of an expanded transcriptome assembly for the western tarnished plant bug, Lygus hesperus.</title>
        <authorList>
            <person name="Tassone E.E."/>
            <person name="Geib S.M."/>
            <person name="Hall B."/>
            <person name="Fabrick J.A."/>
            <person name="Brent C.S."/>
            <person name="Hull J.J."/>
        </authorList>
    </citation>
    <scope>NUCLEOTIDE SEQUENCE</scope>
</reference>
<dbReference type="InterPro" id="IPR029070">
    <property type="entry name" value="Chitinase_insertion_sf"/>
</dbReference>
<dbReference type="SUPFAM" id="SSF54556">
    <property type="entry name" value="Chitinase insertion domain"/>
    <property type="match status" value="1"/>
</dbReference>
<dbReference type="GO" id="GO:0006032">
    <property type="term" value="P:chitin catabolic process"/>
    <property type="evidence" value="ECO:0007669"/>
    <property type="project" value="UniProtKB-ARBA"/>
</dbReference>
<dbReference type="FunFam" id="3.10.50.10:FF:000001">
    <property type="entry name" value="Chitinase 3-like 1"/>
    <property type="match status" value="1"/>
</dbReference>
<dbReference type="CDD" id="cd02872">
    <property type="entry name" value="GH18_chitolectin_chitotriosidase"/>
    <property type="match status" value="1"/>
</dbReference>
<sequence>MDAVNLLLTFLVYFLLQCARCQPPDSSHHGRNGKVVVCYVGTWATYRPGKGAFHIDSIDPSLCSHLVYSFAGLDTNTWTLKSLDPYNDLEENYGKGSFKKMTGLKSAHPQLKVTLAVGGWNEGSANYSAMAADPEKRAKFVASALEMIQKYDFDGLDLDWEFPTQRGGRPEDKENFVALIKDLRNALKPNGYILTAAISAGIETLKKGYRLKEVGDALDYVHLMCYDYHGSWDSMTGSNSPLGPITDPLTIESSVTYVLANGIPRGKLVLGLPMYGRTFMLEKAPPLNATRKLGELTVPGAGFQGPFTKTDGFLGYNEICTELKKEGWSTYWDEKSSTPFAVNGEKVISYDDAKSIKLKTAYAMDLDLAGVLVWSLDTDDFQGDCSTPGDVNPKYPLLKTINEAILQGSVTPKRNMKNLNPNGSSKAASSLLVVMLTFAFLNFF</sequence>
<dbReference type="InterPro" id="IPR050314">
    <property type="entry name" value="Glycosyl_Hydrlase_18"/>
</dbReference>
<evidence type="ECO:0000259" key="7">
    <source>
        <dbReference type="PROSITE" id="PS51910"/>
    </source>
</evidence>
<dbReference type="Pfam" id="PF00704">
    <property type="entry name" value="Glyco_hydro_18"/>
    <property type="match status" value="1"/>
</dbReference>
<evidence type="ECO:0000256" key="1">
    <source>
        <dbReference type="ARBA" id="ARBA00022801"/>
    </source>
</evidence>
<dbReference type="InterPro" id="IPR017853">
    <property type="entry name" value="GH"/>
</dbReference>
<keyword evidence="6" id="KW-0732">Signal</keyword>
<keyword evidence="1 4" id="KW-0378">Hydrolase</keyword>
<evidence type="ECO:0000256" key="4">
    <source>
        <dbReference type="RuleBase" id="RU000489"/>
    </source>
</evidence>
<evidence type="ECO:0000256" key="5">
    <source>
        <dbReference type="RuleBase" id="RU004453"/>
    </source>
</evidence>
<name>A0A146KMQ3_LYGHE</name>
<organism evidence="8">
    <name type="scientific">Lygus hesperus</name>
    <name type="common">Western plant bug</name>
    <dbReference type="NCBI Taxonomy" id="30085"/>
    <lineage>
        <taxon>Eukaryota</taxon>
        <taxon>Metazoa</taxon>
        <taxon>Ecdysozoa</taxon>
        <taxon>Arthropoda</taxon>
        <taxon>Hexapoda</taxon>
        <taxon>Insecta</taxon>
        <taxon>Pterygota</taxon>
        <taxon>Neoptera</taxon>
        <taxon>Paraneoptera</taxon>
        <taxon>Hemiptera</taxon>
        <taxon>Heteroptera</taxon>
        <taxon>Panheteroptera</taxon>
        <taxon>Cimicomorpha</taxon>
        <taxon>Miridae</taxon>
        <taxon>Mirini</taxon>
        <taxon>Lygus</taxon>
    </lineage>
</organism>
<gene>
    <name evidence="8" type="primary">Cht2_1</name>
    <name evidence="8" type="ORF">g.83047</name>
</gene>
<dbReference type="EMBL" id="GDHC01020911">
    <property type="protein sequence ID" value="JAP97717.1"/>
    <property type="molecule type" value="Transcribed_RNA"/>
</dbReference>
<keyword evidence="2" id="KW-1015">Disulfide bond</keyword>
<feature type="chain" id="PRO_5007526639" evidence="6">
    <location>
        <begin position="22"/>
        <end position="444"/>
    </location>
</feature>
<dbReference type="GO" id="GO:0004568">
    <property type="term" value="F:chitinase activity"/>
    <property type="evidence" value="ECO:0007669"/>
    <property type="project" value="UniProtKB-ARBA"/>
</dbReference>
<dbReference type="InterPro" id="IPR001223">
    <property type="entry name" value="Glyco_hydro18_cat"/>
</dbReference>
<proteinExistence type="inferred from homology"/>
<comment type="similarity">
    <text evidence="5">Belongs to the glycosyl hydrolase 18 family.</text>
</comment>
<evidence type="ECO:0000313" key="8">
    <source>
        <dbReference type="EMBL" id="JAP97717.1"/>
    </source>
</evidence>
<dbReference type="PANTHER" id="PTHR11177">
    <property type="entry name" value="CHITINASE"/>
    <property type="match status" value="1"/>
</dbReference>
<dbReference type="PROSITE" id="PS51910">
    <property type="entry name" value="GH18_2"/>
    <property type="match status" value="1"/>
</dbReference>
<dbReference type="PANTHER" id="PTHR11177:SF403">
    <property type="entry name" value="CHITINASE 2-RELATED"/>
    <property type="match status" value="1"/>
</dbReference>
<protein>
    <submittedName>
        <fullName evidence="8">Putative chitinase 2</fullName>
    </submittedName>
</protein>
<dbReference type="Gene3D" id="3.20.20.80">
    <property type="entry name" value="Glycosidases"/>
    <property type="match status" value="1"/>
</dbReference>
<dbReference type="GO" id="GO:0005576">
    <property type="term" value="C:extracellular region"/>
    <property type="evidence" value="ECO:0007669"/>
    <property type="project" value="TreeGrafter"/>
</dbReference>
<accession>A0A146KMQ3</accession>
<dbReference type="SMART" id="SM00636">
    <property type="entry name" value="Glyco_18"/>
    <property type="match status" value="1"/>
</dbReference>
<feature type="signal peptide" evidence="6">
    <location>
        <begin position="1"/>
        <end position="21"/>
    </location>
</feature>
<dbReference type="GO" id="GO:0005975">
    <property type="term" value="P:carbohydrate metabolic process"/>
    <property type="evidence" value="ECO:0007669"/>
    <property type="project" value="InterPro"/>
</dbReference>
<dbReference type="InterPro" id="IPR001579">
    <property type="entry name" value="Glyco_hydro_18_chit_AS"/>
</dbReference>
<evidence type="ECO:0000256" key="6">
    <source>
        <dbReference type="SAM" id="SignalP"/>
    </source>
</evidence>
<dbReference type="SUPFAM" id="SSF51445">
    <property type="entry name" value="(Trans)glycosidases"/>
    <property type="match status" value="1"/>
</dbReference>
<keyword evidence="3 4" id="KW-0326">Glycosidase</keyword>
<evidence type="ECO:0000256" key="2">
    <source>
        <dbReference type="ARBA" id="ARBA00023157"/>
    </source>
</evidence>
<dbReference type="GO" id="GO:0008061">
    <property type="term" value="F:chitin binding"/>
    <property type="evidence" value="ECO:0007669"/>
    <property type="project" value="InterPro"/>
</dbReference>
<dbReference type="Gene3D" id="3.10.50.10">
    <property type="match status" value="1"/>
</dbReference>
<dbReference type="AlphaFoldDB" id="A0A146KMQ3"/>
<feature type="domain" description="GH18" evidence="7">
    <location>
        <begin position="34"/>
        <end position="408"/>
    </location>
</feature>
<evidence type="ECO:0000256" key="3">
    <source>
        <dbReference type="ARBA" id="ARBA00023295"/>
    </source>
</evidence>